<dbReference type="Pfam" id="PF01039">
    <property type="entry name" value="Carboxyl_trans"/>
    <property type="match status" value="1"/>
</dbReference>
<comment type="caution">
    <text evidence="3">The sequence shown here is derived from an EMBL/GenBank/DDBJ whole genome shotgun (WGS) entry which is preliminary data.</text>
</comment>
<organism evidence="3 4">
    <name type="scientific">Ciceribacter thiooxidans</name>
    <dbReference type="NCBI Taxonomy" id="1969821"/>
    <lineage>
        <taxon>Bacteria</taxon>
        <taxon>Pseudomonadati</taxon>
        <taxon>Pseudomonadota</taxon>
        <taxon>Alphaproteobacteria</taxon>
        <taxon>Hyphomicrobiales</taxon>
        <taxon>Rhizobiaceae</taxon>
        <taxon>Ciceribacter</taxon>
    </lineage>
</organism>
<feature type="domain" description="CoA carboxyltransferase N-terminal" evidence="1">
    <location>
        <begin position="22"/>
        <end position="278"/>
    </location>
</feature>
<keyword evidence="3" id="KW-0808">Transferase</keyword>
<dbReference type="EMBL" id="JBHRTG010000019">
    <property type="protein sequence ID" value="MFC3165933.1"/>
    <property type="molecule type" value="Genomic_DNA"/>
</dbReference>
<dbReference type="PROSITE" id="PS50989">
    <property type="entry name" value="COA_CT_CTER"/>
    <property type="match status" value="1"/>
</dbReference>
<evidence type="ECO:0000259" key="2">
    <source>
        <dbReference type="PROSITE" id="PS50989"/>
    </source>
</evidence>
<reference evidence="4" key="1">
    <citation type="journal article" date="2019" name="Int. J. Syst. Evol. Microbiol.">
        <title>The Global Catalogue of Microorganisms (GCM) 10K type strain sequencing project: providing services to taxonomists for standard genome sequencing and annotation.</title>
        <authorList>
            <consortium name="The Broad Institute Genomics Platform"/>
            <consortium name="The Broad Institute Genome Sequencing Center for Infectious Disease"/>
            <person name="Wu L."/>
            <person name="Ma J."/>
        </authorList>
    </citation>
    <scope>NUCLEOTIDE SEQUENCE [LARGE SCALE GENOMIC DNA]</scope>
    <source>
        <strain evidence="4">KCTC 52231</strain>
    </source>
</reference>
<dbReference type="PANTHER" id="PTHR22855:SF13">
    <property type="entry name" value="METHYLCROTONOYL-COA CARBOXYLASE BETA CHAIN, MITOCHONDRIAL"/>
    <property type="match status" value="1"/>
</dbReference>
<dbReference type="InterPro" id="IPR034733">
    <property type="entry name" value="AcCoA_carboxyl_beta"/>
</dbReference>
<dbReference type="InterPro" id="IPR029045">
    <property type="entry name" value="ClpP/crotonase-like_dom_sf"/>
</dbReference>
<dbReference type="SUPFAM" id="SSF52096">
    <property type="entry name" value="ClpP/crotonase"/>
    <property type="match status" value="2"/>
</dbReference>
<dbReference type="InterPro" id="IPR045190">
    <property type="entry name" value="MCCB/AccD1-like"/>
</dbReference>
<gene>
    <name evidence="3" type="ORF">ACFOHV_21875</name>
</gene>
<dbReference type="Proteomes" id="UP001595647">
    <property type="component" value="Unassembled WGS sequence"/>
</dbReference>
<dbReference type="Gene3D" id="3.90.226.10">
    <property type="entry name" value="2-enoyl-CoA Hydratase, Chain A, domain 1"/>
    <property type="match status" value="2"/>
</dbReference>
<dbReference type="GO" id="GO:0016740">
    <property type="term" value="F:transferase activity"/>
    <property type="evidence" value="ECO:0007669"/>
    <property type="project" value="UniProtKB-KW"/>
</dbReference>
<evidence type="ECO:0000313" key="3">
    <source>
        <dbReference type="EMBL" id="MFC3165933.1"/>
    </source>
</evidence>
<protein>
    <submittedName>
        <fullName evidence="3">Carboxyl transferase domain-containing protein</fullName>
    </submittedName>
</protein>
<name>A0ABV7I7V6_9HYPH</name>
<dbReference type="RefSeq" id="WP_182308488.1">
    <property type="nucleotide sequence ID" value="NZ_CP059897.1"/>
</dbReference>
<dbReference type="PROSITE" id="PS50980">
    <property type="entry name" value="COA_CT_NTER"/>
    <property type="match status" value="1"/>
</dbReference>
<evidence type="ECO:0000259" key="1">
    <source>
        <dbReference type="PROSITE" id="PS50980"/>
    </source>
</evidence>
<accession>A0ABV7I7V6</accession>
<dbReference type="PANTHER" id="PTHR22855">
    <property type="entry name" value="ACETYL, PROPIONYL, PYRUVATE, AND GLUTACONYL CARBOXYLASE-RELATED"/>
    <property type="match status" value="1"/>
</dbReference>
<dbReference type="InterPro" id="IPR011762">
    <property type="entry name" value="COA_CT_N"/>
</dbReference>
<dbReference type="InterPro" id="IPR011763">
    <property type="entry name" value="COA_CT_C"/>
</dbReference>
<feature type="domain" description="CoA carboxyltransferase C-terminal" evidence="2">
    <location>
        <begin position="281"/>
        <end position="527"/>
    </location>
</feature>
<keyword evidence="4" id="KW-1185">Reference proteome</keyword>
<sequence length="535" mass="57146">MTILKSAIAPASPEFVSNRAAMIAQREAIAQEARRILQGGSAASRDRHVKRGKLLPRDRVAGLLDVGSPFLEVGLFAASGVYDDDIPAAGLIAGIGRVEGRDCMIVCNDATVKGGTYYPLTVKKHLRAQEIAEENRLPCLYLVDSGGANLPNQDEVFPDRDHFGRIFYNQARMSAKGIAQIAVVMGSCTAGGAYVPAMCDQTVIVRNQGTIFLAGPPLVKEATGEVIDAETLGGGDTHTRLSGVADYLADNDDHALALARQIVRNLGPAPQPTITLAPPRPSLYPASEIMGVVPADPKVPYDVREVIARIIDGSDFDEFKPRYGTTLVTGFAHVDGVPVGIIANNGVLFSESALKGAHFIELCCQRKIPLLFLQNITGFMVGSKYEAGGIAKDGAKLVTAVSTAAVPKVTVIIGGSYGAGNYGMCGRAFGPRFVWMWPNARIAVMGGPQAAGVLANVRRAGIEARGGTWSVEEEAEFKRPTLDLFERQSAPLYASARLWDDGIIDPEKTREVVALSLRAVLNAPIEETKFGLFRM</sequence>
<evidence type="ECO:0000313" key="4">
    <source>
        <dbReference type="Proteomes" id="UP001595647"/>
    </source>
</evidence>
<proteinExistence type="predicted"/>